<dbReference type="InterPro" id="IPR012334">
    <property type="entry name" value="Pectin_lyas_fold"/>
</dbReference>
<proteinExistence type="predicted"/>
<gene>
    <name evidence="3" type="ORF">K504DRAFT_29532</name>
</gene>
<feature type="region of interest" description="Disordered" evidence="1">
    <location>
        <begin position="182"/>
        <end position="203"/>
    </location>
</feature>
<dbReference type="AlphaFoldDB" id="A0A6G1KRV2"/>
<feature type="domain" description="Rhamnogalacturonase A/B/Epimerase-like pectate lyase" evidence="2">
    <location>
        <begin position="24"/>
        <end position="85"/>
    </location>
</feature>
<evidence type="ECO:0000313" key="4">
    <source>
        <dbReference type="Proteomes" id="UP000799428"/>
    </source>
</evidence>
<evidence type="ECO:0000256" key="1">
    <source>
        <dbReference type="SAM" id="MobiDB-lite"/>
    </source>
</evidence>
<reference evidence="3" key="1">
    <citation type="journal article" date="2020" name="Stud. Mycol.">
        <title>101 Dothideomycetes genomes: a test case for predicting lifestyles and emergence of pathogens.</title>
        <authorList>
            <person name="Haridas S."/>
            <person name="Albert R."/>
            <person name="Binder M."/>
            <person name="Bloem J."/>
            <person name="Labutti K."/>
            <person name="Salamov A."/>
            <person name="Andreopoulos B."/>
            <person name="Baker S."/>
            <person name="Barry K."/>
            <person name="Bills G."/>
            <person name="Bluhm B."/>
            <person name="Cannon C."/>
            <person name="Castanera R."/>
            <person name="Culley D."/>
            <person name="Daum C."/>
            <person name="Ezra D."/>
            <person name="Gonzalez J."/>
            <person name="Henrissat B."/>
            <person name="Kuo A."/>
            <person name="Liang C."/>
            <person name="Lipzen A."/>
            <person name="Lutzoni F."/>
            <person name="Magnuson J."/>
            <person name="Mondo S."/>
            <person name="Nolan M."/>
            <person name="Ohm R."/>
            <person name="Pangilinan J."/>
            <person name="Park H.-J."/>
            <person name="Ramirez L."/>
            <person name="Alfaro M."/>
            <person name="Sun H."/>
            <person name="Tritt A."/>
            <person name="Yoshinaga Y."/>
            <person name="Zwiers L.-H."/>
            <person name="Turgeon B."/>
            <person name="Goodwin S."/>
            <person name="Spatafora J."/>
            <person name="Crous P."/>
            <person name="Grigoriev I."/>
        </authorList>
    </citation>
    <scope>NUCLEOTIDE SEQUENCE</scope>
    <source>
        <strain evidence="3">CBS 279.74</strain>
    </source>
</reference>
<keyword evidence="3" id="KW-0378">Hydrolase</keyword>
<dbReference type="EMBL" id="MU005764">
    <property type="protein sequence ID" value="KAF2715584.1"/>
    <property type="molecule type" value="Genomic_DNA"/>
</dbReference>
<organism evidence="3 4">
    <name type="scientific">Pleomassaria siparia CBS 279.74</name>
    <dbReference type="NCBI Taxonomy" id="1314801"/>
    <lineage>
        <taxon>Eukaryota</taxon>
        <taxon>Fungi</taxon>
        <taxon>Dikarya</taxon>
        <taxon>Ascomycota</taxon>
        <taxon>Pezizomycotina</taxon>
        <taxon>Dothideomycetes</taxon>
        <taxon>Pleosporomycetidae</taxon>
        <taxon>Pleosporales</taxon>
        <taxon>Pleomassariaceae</taxon>
        <taxon>Pleomassaria</taxon>
    </lineage>
</organism>
<sequence length="203" mass="22007">MPNFSTGLADVTASFNCPNDGSGYNSALTLNDLTSNGGATGMILNGQQYILKSTSFNGCNTGIRVNGFDVVVYSSRFGYCITGVDAHGVSGSLTGLDTITTNINTRAHAADSHHARNSIVLINKKASEQWGYGCFWIITQTCHFLEICQILGFMETSVLRGTVGRNLERARLTPLHDFLRSSSTTTSNSLPAQSQHGRRSFWR</sequence>
<dbReference type="OrthoDB" id="1046782at2759"/>
<evidence type="ECO:0000313" key="3">
    <source>
        <dbReference type="EMBL" id="KAF2715584.1"/>
    </source>
</evidence>
<protein>
    <submittedName>
        <fullName evidence="3">Glycoside hydrolase family 55 protein</fullName>
    </submittedName>
</protein>
<dbReference type="GO" id="GO:0016787">
    <property type="term" value="F:hydrolase activity"/>
    <property type="evidence" value="ECO:0007669"/>
    <property type="project" value="UniProtKB-KW"/>
</dbReference>
<name>A0A6G1KRV2_9PLEO</name>
<dbReference type="Pfam" id="PF12708">
    <property type="entry name" value="Pect-lyase_RHGA_epim"/>
    <property type="match status" value="1"/>
</dbReference>
<dbReference type="Gene3D" id="2.160.20.10">
    <property type="entry name" value="Single-stranded right-handed beta-helix, Pectin lyase-like"/>
    <property type="match status" value="1"/>
</dbReference>
<accession>A0A6G1KRV2</accession>
<evidence type="ECO:0000259" key="2">
    <source>
        <dbReference type="Pfam" id="PF12708"/>
    </source>
</evidence>
<dbReference type="Proteomes" id="UP000799428">
    <property type="component" value="Unassembled WGS sequence"/>
</dbReference>
<keyword evidence="4" id="KW-1185">Reference proteome</keyword>
<dbReference type="InterPro" id="IPR024535">
    <property type="entry name" value="RHGA/B-epi-like_pectate_lyase"/>
</dbReference>